<dbReference type="FunFam" id="3.40.50.970:FF:000019">
    <property type="entry name" value="Pyruvate decarboxylase isozyme"/>
    <property type="match status" value="1"/>
</dbReference>
<keyword evidence="14" id="KW-0670">Pyruvate</keyword>
<evidence type="ECO:0000259" key="11">
    <source>
        <dbReference type="Pfam" id="PF00205"/>
    </source>
</evidence>
<reference evidence="14 15" key="1">
    <citation type="submission" date="2016-11" db="EMBL/GenBank/DDBJ databases">
        <title>Rahnella oryzae sp. nov., isolated from rice root.</title>
        <authorList>
            <person name="Zhang X.-X."/>
            <person name="Zhang J."/>
        </authorList>
    </citation>
    <scope>NUCLEOTIDE SEQUENCE [LARGE SCALE GENOMIC DNA]</scope>
    <source>
        <strain evidence="14 15">J11-6</strain>
    </source>
</reference>
<dbReference type="PIRSF" id="PIRSF036565">
    <property type="entry name" value="Pyruvt_ip_decrb"/>
    <property type="match status" value="1"/>
</dbReference>
<dbReference type="InterPro" id="IPR012110">
    <property type="entry name" value="PDC/IPDC-like"/>
</dbReference>
<sequence length="553" mass="60387">MSKNYTVADYLLDRLAQIGIRHFFGVPGDYNLQFLDHVIDHPQITWVGCANELNAAYAADGYARCKPAAALLTTFGVGELSAINGIAGSYAEYLPVIHVVGSPALRAQRAGDLLHHSLGDGDFGHFARMAKEVTVAQANLTASNAEAEIDRLLTTALFERRPVYLLLPSDVAEAPLTSRPAPLMLRQPNLSDASLQAFIAAAREKLQAAQRVSLLADFLAERFGAETVLEQWMNEVNIPHSTLLLGKSVLDESHACFTGTYAAAASDPQVKQLIEGADVVINVGVRFTDTITAGFSHNLPNEKCIDIQPFEARVGQQVFSQIPMRDAVKALHQLTLSLAKQWQLPAIKRPLLPDPNGSGLDQHGFWQQMQNFLQPGDILIADQGTSCFGAASLNLPRGCRFIVQSLWGSIGFTLPAAFGVQTAEPDRRVLLLIGDGAAQLTIQELGSMLRDGQKPVVFLLNNNGYTVERAIHGPEQRYNDIAQWDWTRLPQALSLGHQVKCLHVSEPEQLSQALAEVNGREQLVFIEVMLPKMDIPELLDTISRAIQSRNAAA</sequence>
<evidence type="ECO:0000313" key="14">
    <source>
        <dbReference type="EMBL" id="OMQ20016.1"/>
    </source>
</evidence>
<evidence type="ECO:0000256" key="10">
    <source>
        <dbReference type="RuleBase" id="RU362132"/>
    </source>
</evidence>
<comment type="cofactor">
    <cofactor evidence="2">
        <name>thiamine diphosphate</name>
        <dbReference type="ChEBI" id="CHEBI:58937"/>
    </cofactor>
</comment>
<accession>A0A1S8CE03</accession>
<organism evidence="14 15">
    <name type="scientific">Serratia oryzae</name>
    <dbReference type="NCBI Taxonomy" id="2034155"/>
    <lineage>
        <taxon>Bacteria</taxon>
        <taxon>Pseudomonadati</taxon>
        <taxon>Pseudomonadota</taxon>
        <taxon>Gammaproteobacteria</taxon>
        <taxon>Enterobacterales</taxon>
        <taxon>Yersiniaceae</taxon>
        <taxon>Serratia</taxon>
    </lineage>
</organism>
<dbReference type="SUPFAM" id="SSF52518">
    <property type="entry name" value="Thiamin diphosphate-binding fold (THDP-binding)"/>
    <property type="match status" value="2"/>
</dbReference>
<dbReference type="PANTHER" id="PTHR43452">
    <property type="entry name" value="PYRUVATE DECARBOXYLASE"/>
    <property type="match status" value="1"/>
</dbReference>
<feature type="domain" description="Thiamine pyrophosphate enzyme TPP-binding" evidence="12">
    <location>
        <begin position="384"/>
        <end position="528"/>
    </location>
</feature>
<feature type="binding site" evidence="9">
    <location>
        <position position="435"/>
    </location>
    <ligand>
        <name>Mg(2+)</name>
        <dbReference type="ChEBI" id="CHEBI:18420"/>
    </ligand>
</feature>
<gene>
    <name evidence="14" type="ORF">BMI79_20165</name>
</gene>
<comment type="similarity">
    <text evidence="3 10">Belongs to the TPP enzyme family.</text>
</comment>
<evidence type="ECO:0000259" key="12">
    <source>
        <dbReference type="Pfam" id="PF02775"/>
    </source>
</evidence>
<feature type="binding site" evidence="9">
    <location>
        <position position="462"/>
    </location>
    <ligand>
        <name>Mg(2+)</name>
        <dbReference type="ChEBI" id="CHEBI:18420"/>
    </ligand>
</feature>
<dbReference type="Pfam" id="PF02775">
    <property type="entry name" value="TPP_enzyme_C"/>
    <property type="match status" value="1"/>
</dbReference>
<dbReference type="GO" id="GO:0005829">
    <property type="term" value="C:cytosol"/>
    <property type="evidence" value="ECO:0007669"/>
    <property type="project" value="TreeGrafter"/>
</dbReference>
<dbReference type="InterPro" id="IPR012000">
    <property type="entry name" value="Thiamin_PyroP_enz_cen_dom"/>
</dbReference>
<evidence type="ECO:0000256" key="4">
    <source>
        <dbReference type="ARBA" id="ARBA00022723"/>
    </source>
</evidence>
<evidence type="ECO:0000256" key="8">
    <source>
        <dbReference type="ARBA" id="ARBA00023239"/>
    </source>
</evidence>
<dbReference type="GO" id="GO:0000287">
    <property type="term" value="F:magnesium ion binding"/>
    <property type="evidence" value="ECO:0007669"/>
    <property type="project" value="InterPro"/>
</dbReference>
<evidence type="ECO:0000256" key="3">
    <source>
        <dbReference type="ARBA" id="ARBA00007812"/>
    </source>
</evidence>
<dbReference type="Gene3D" id="3.40.50.1220">
    <property type="entry name" value="TPP-binding domain"/>
    <property type="match status" value="1"/>
</dbReference>
<dbReference type="OrthoDB" id="9785953at2"/>
<dbReference type="PANTHER" id="PTHR43452:SF30">
    <property type="entry name" value="PYRUVATE DECARBOXYLASE ISOZYME 1-RELATED"/>
    <property type="match status" value="1"/>
</dbReference>
<dbReference type="Pfam" id="PF02776">
    <property type="entry name" value="TPP_enzyme_N"/>
    <property type="match status" value="1"/>
</dbReference>
<evidence type="ECO:0000259" key="13">
    <source>
        <dbReference type="Pfam" id="PF02776"/>
    </source>
</evidence>
<keyword evidence="6 9" id="KW-0460">Magnesium</keyword>
<dbReference type="CDD" id="cd07038">
    <property type="entry name" value="TPP_PYR_PDC_IPDC_like"/>
    <property type="match status" value="1"/>
</dbReference>
<dbReference type="InterPro" id="IPR012001">
    <property type="entry name" value="Thiamin_PyroP_enz_TPP-bd_dom"/>
</dbReference>
<dbReference type="PROSITE" id="PS00187">
    <property type="entry name" value="TPP_ENZYMES"/>
    <property type="match status" value="1"/>
</dbReference>
<dbReference type="RefSeq" id="WP_076944053.1">
    <property type="nucleotide sequence ID" value="NZ_MOXD01000015.1"/>
</dbReference>
<dbReference type="InterPro" id="IPR029035">
    <property type="entry name" value="DHS-like_NAD/FAD-binding_dom"/>
</dbReference>
<dbReference type="InterPro" id="IPR029061">
    <property type="entry name" value="THDP-binding"/>
</dbReference>
<evidence type="ECO:0000256" key="2">
    <source>
        <dbReference type="ARBA" id="ARBA00001964"/>
    </source>
</evidence>
<dbReference type="FunFam" id="3.40.50.970:FF:000024">
    <property type="entry name" value="Pyruvate decarboxylase isozyme"/>
    <property type="match status" value="1"/>
</dbReference>
<comment type="caution">
    <text evidence="14">The sequence shown here is derived from an EMBL/GenBank/DDBJ whole genome shotgun (WGS) entry which is preliminary data.</text>
</comment>
<comment type="cofactor">
    <cofactor evidence="9">
        <name>Mg(2+)</name>
        <dbReference type="ChEBI" id="CHEBI:18420"/>
    </cofactor>
    <text evidence="9">Binds 1 Mg(2+) per subunit.</text>
</comment>
<dbReference type="Pfam" id="PF00205">
    <property type="entry name" value="TPP_enzyme_M"/>
    <property type="match status" value="1"/>
</dbReference>
<proteinExistence type="inferred from homology"/>
<dbReference type="GO" id="GO:0030976">
    <property type="term" value="F:thiamine pyrophosphate binding"/>
    <property type="evidence" value="ECO:0007669"/>
    <property type="project" value="InterPro"/>
</dbReference>
<keyword evidence="4 9" id="KW-0479">Metal-binding</keyword>
<name>A0A1S8CE03_9GAMM</name>
<dbReference type="STRING" id="2034155.BMI79_20165"/>
<dbReference type="InterPro" id="IPR011766">
    <property type="entry name" value="TPP_enzyme_TPP-bd"/>
</dbReference>
<keyword evidence="7 10" id="KW-0786">Thiamine pyrophosphate</keyword>
<comment type="cofactor">
    <cofactor evidence="1">
        <name>a metal cation</name>
        <dbReference type="ChEBI" id="CHEBI:25213"/>
    </cofactor>
</comment>
<dbReference type="InterPro" id="IPR000399">
    <property type="entry name" value="TPP-bd_CS"/>
</dbReference>
<dbReference type="CDD" id="cd02005">
    <property type="entry name" value="TPP_PDC_IPDC"/>
    <property type="match status" value="1"/>
</dbReference>
<evidence type="ECO:0000256" key="6">
    <source>
        <dbReference type="ARBA" id="ARBA00022842"/>
    </source>
</evidence>
<feature type="domain" description="Thiamine pyrophosphate enzyme central" evidence="11">
    <location>
        <begin position="199"/>
        <end position="330"/>
    </location>
</feature>
<keyword evidence="15" id="KW-1185">Reference proteome</keyword>
<dbReference type="Gene3D" id="3.40.50.970">
    <property type="match status" value="2"/>
</dbReference>
<evidence type="ECO:0000256" key="7">
    <source>
        <dbReference type="ARBA" id="ARBA00023052"/>
    </source>
</evidence>
<dbReference type="AlphaFoldDB" id="A0A1S8CE03"/>
<dbReference type="GO" id="GO:0000949">
    <property type="term" value="P:aromatic amino acid family catabolic process to alcohol via Ehrlich pathway"/>
    <property type="evidence" value="ECO:0007669"/>
    <property type="project" value="TreeGrafter"/>
</dbReference>
<feature type="domain" description="Thiamine pyrophosphate enzyme N-terminal TPP-binding" evidence="13">
    <location>
        <begin position="6"/>
        <end position="109"/>
    </location>
</feature>
<dbReference type="Proteomes" id="UP000216021">
    <property type="component" value="Unassembled WGS sequence"/>
</dbReference>
<dbReference type="InterPro" id="IPR047214">
    <property type="entry name" value="TPP_PDC_IPDC"/>
</dbReference>
<evidence type="ECO:0000256" key="1">
    <source>
        <dbReference type="ARBA" id="ARBA00001920"/>
    </source>
</evidence>
<evidence type="ECO:0000256" key="5">
    <source>
        <dbReference type="ARBA" id="ARBA00022793"/>
    </source>
</evidence>
<feature type="binding site" evidence="9">
    <location>
        <position position="464"/>
    </location>
    <ligand>
        <name>Mg(2+)</name>
        <dbReference type="ChEBI" id="CHEBI:18420"/>
    </ligand>
</feature>
<dbReference type="SUPFAM" id="SSF52467">
    <property type="entry name" value="DHS-like NAD/FAD-binding domain"/>
    <property type="match status" value="1"/>
</dbReference>
<dbReference type="GO" id="GO:0004737">
    <property type="term" value="F:pyruvate decarboxylase activity"/>
    <property type="evidence" value="ECO:0007669"/>
    <property type="project" value="TreeGrafter"/>
</dbReference>
<keyword evidence="5" id="KW-0210">Decarboxylase</keyword>
<evidence type="ECO:0000256" key="9">
    <source>
        <dbReference type="PIRSR" id="PIRSR036565-2"/>
    </source>
</evidence>
<protein>
    <submittedName>
        <fullName evidence="14">Indolepyruvate decarboxylase</fullName>
    </submittedName>
</protein>
<dbReference type="EMBL" id="MOXD01000015">
    <property type="protein sequence ID" value="OMQ20016.1"/>
    <property type="molecule type" value="Genomic_DNA"/>
</dbReference>
<evidence type="ECO:0000313" key="15">
    <source>
        <dbReference type="Proteomes" id="UP000216021"/>
    </source>
</evidence>
<keyword evidence="8" id="KW-0456">Lyase</keyword>
<dbReference type="InterPro" id="IPR047213">
    <property type="entry name" value="TPP_PYR_PDC_IPDC-like"/>
</dbReference>